<dbReference type="Proteomes" id="UP000006056">
    <property type="component" value="Chromosome"/>
</dbReference>
<evidence type="ECO:0000313" key="2">
    <source>
        <dbReference type="Proteomes" id="UP000006056"/>
    </source>
</evidence>
<evidence type="ECO:0000313" key="1">
    <source>
        <dbReference type="EMBL" id="AFL89384.1"/>
    </source>
</evidence>
<keyword evidence="2" id="KW-1185">Reference proteome</keyword>
<dbReference type="KEGG" id="trs:Terro_3158"/>
<reference evidence="1 2" key="1">
    <citation type="submission" date="2012-06" db="EMBL/GenBank/DDBJ databases">
        <title>Complete genome of Terriglobus roseus DSM 18391.</title>
        <authorList>
            <consortium name="US DOE Joint Genome Institute (JGI-PGF)"/>
            <person name="Lucas S."/>
            <person name="Copeland A."/>
            <person name="Lapidus A."/>
            <person name="Glavina del Rio T."/>
            <person name="Dalin E."/>
            <person name="Tice H."/>
            <person name="Bruce D."/>
            <person name="Goodwin L."/>
            <person name="Pitluck S."/>
            <person name="Peters L."/>
            <person name="Mikhailova N."/>
            <person name="Munk A.C.C."/>
            <person name="Kyrpides N."/>
            <person name="Mavromatis K."/>
            <person name="Ivanova N."/>
            <person name="Brettin T."/>
            <person name="Detter J.C."/>
            <person name="Han C."/>
            <person name="Larimer F."/>
            <person name="Land M."/>
            <person name="Hauser L."/>
            <person name="Markowitz V."/>
            <person name="Cheng J.-F."/>
            <person name="Hugenholtz P."/>
            <person name="Woyke T."/>
            <person name="Wu D."/>
            <person name="Brambilla E."/>
            <person name="Klenk H.-P."/>
            <person name="Eisen J.A."/>
        </authorList>
    </citation>
    <scope>NUCLEOTIDE SEQUENCE [LARGE SCALE GENOMIC DNA]</scope>
    <source>
        <strain evidence="2">DSM 18391 / NRRL B-41598 / KBS 63</strain>
    </source>
</reference>
<dbReference type="EMBL" id="CP003379">
    <property type="protein sequence ID" value="AFL89384.1"/>
    <property type="molecule type" value="Genomic_DNA"/>
</dbReference>
<organism evidence="1 2">
    <name type="scientific">Terriglobus roseus (strain DSM 18391 / NRRL B-41598 / KBS 63)</name>
    <dbReference type="NCBI Taxonomy" id="926566"/>
    <lineage>
        <taxon>Bacteria</taxon>
        <taxon>Pseudomonadati</taxon>
        <taxon>Acidobacteriota</taxon>
        <taxon>Terriglobia</taxon>
        <taxon>Terriglobales</taxon>
        <taxon>Acidobacteriaceae</taxon>
        <taxon>Terriglobus</taxon>
    </lineage>
</organism>
<gene>
    <name evidence="1" type="ordered locus">Terro_3158</name>
</gene>
<sequence>MITSSRARSAQPCYPGHHLALSMASSAAGPDSFSVGDGPRGQFFLQLK</sequence>
<name>I3ZJG6_TERRK</name>
<accession>I3ZJG6</accession>
<dbReference type="AlphaFoldDB" id="I3ZJG6"/>
<proteinExistence type="predicted"/>
<dbReference type="HOGENOM" id="CLU_3158762_0_0_0"/>
<protein>
    <submittedName>
        <fullName evidence="1">Uncharacterized protein</fullName>
    </submittedName>
</protein>